<evidence type="ECO:0000256" key="1">
    <source>
        <dbReference type="ARBA" id="ARBA00009437"/>
    </source>
</evidence>
<gene>
    <name evidence="6" type="ORF">FBQ73_02445</name>
</gene>
<dbReference type="Pfam" id="PF00126">
    <property type="entry name" value="HTH_1"/>
    <property type="match status" value="1"/>
</dbReference>
<evidence type="ECO:0000313" key="7">
    <source>
        <dbReference type="Proteomes" id="UP000305131"/>
    </source>
</evidence>
<comment type="similarity">
    <text evidence="1">Belongs to the LysR transcriptional regulatory family.</text>
</comment>
<dbReference type="Pfam" id="PF03466">
    <property type="entry name" value="LysR_substrate"/>
    <property type="match status" value="1"/>
</dbReference>
<dbReference type="SUPFAM" id="SSF53850">
    <property type="entry name" value="Periplasmic binding protein-like II"/>
    <property type="match status" value="1"/>
</dbReference>
<dbReference type="GO" id="GO:0043565">
    <property type="term" value="F:sequence-specific DNA binding"/>
    <property type="evidence" value="ECO:0007669"/>
    <property type="project" value="TreeGrafter"/>
</dbReference>
<protein>
    <submittedName>
        <fullName evidence="6">LysR family transcriptional regulator</fullName>
    </submittedName>
</protein>
<dbReference type="PRINTS" id="PR00039">
    <property type="entry name" value="HTHLYSR"/>
</dbReference>
<proteinExistence type="inferred from homology"/>
<dbReference type="EMBL" id="VAUP01000005">
    <property type="protein sequence ID" value="TLX44661.1"/>
    <property type="molecule type" value="Genomic_DNA"/>
</dbReference>
<dbReference type="InterPro" id="IPR036388">
    <property type="entry name" value="WH-like_DNA-bd_sf"/>
</dbReference>
<evidence type="ECO:0000259" key="5">
    <source>
        <dbReference type="PROSITE" id="PS50931"/>
    </source>
</evidence>
<name>A0A6C1KLH1_XANAU</name>
<evidence type="ECO:0000256" key="4">
    <source>
        <dbReference type="ARBA" id="ARBA00023163"/>
    </source>
</evidence>
<evidence type="ECO:0000313" key="6">
    <source>
        <dbReference type="EMBL" id="TLX44661.1"/>
    </source>
</evidence>
<dbReference type="OrthoDB" id="9786526at2"/>
<dbReference type="PANTHER" id="PTHR30537:SF71">
    <property type="entry name" value="TRANSCRIPTIONAL REGULATORY PROTEIN"/>
    <property type="match status" value="1"/>
</dbReference>
<evidence type="ECO:0000256" key="3">
    <source>
        <dbReference type="ARBA" id="ARBA00023125"/>
    </source>
</evidence>
<dbReference type="PANTHER" id="PTHR30537">
    <property type="entry name" value="HTH-TYPE TRANSCRIPTIONAL REGULATOR"/>
    <property type="match status" value="1"/>
</dbReference>
<dbReference type="InterPro" id="IPR005119">
    <property type="entry name" value="LysR_subst-bd"/>
</dbReference>
<feature type="domain" description="HTH lysR-type" evidence="5">
    <location>
        <begin position="1"/>
        <end position="60"/>
    </location>
</feature>
<evidence type="ECO:0000256" key="2">
    <source>
        <dbReference type="ARBA" id="ARBA00023015"/>
    </source>
</evidence>
<dbReference type="FunFam" id="1.10.10.10:FF:000001">
    <property type="entry name" value="LysR family transcriptional regulator"/>
    <property type="match status" value="1"/>
</dbReference>
<dbReference type="AlphaFoldDB" id="A0A6C1KLH1"/>
<dbReference type="Gene3D" id="3.40.190.290">
    <property type="match status" value="1"/>
</dbReference>
<dbReference type="GeneID" id="95772316"/>
<keyword evidence="4" id="KW-0804">Transcription</keyword>
<organism evidence="6 7">
    <name type="scientific">Xanthobacter autotrophicus</name>
    <dbReference type="NCBI Taxonomy" id="280"/>
    <lineage>
        <taxon>Bacteria</taxon>
        <taxon>Pseudomonadati</taxon>
        <taxon>Pseudomonadota</taxon>
        <taxon>Alphaproteobacteria</taxon>
        <taxon>Hyphomicrobiales</taxon>
        <taxon>Xanthobacteraceae</taxon>
        <taxon>Xanthobacter</taxon>
    </lineage>
</organism>
<dbReference type="InterPro" id="IPR000847">
    <property type="entry name" value="LysR_HTH_N"/>
</dbReference>
<accession>A0A6C1KLH1</accession>
<dbReference type="GO" id="GO:0006351">
    <property type="term" value="P:DNA-templated transcription"/>
    <property type="evidence" value="ECO:0007669"/>
    <property type="project" value="TreeGrafter"/>
</dbReference>
<dbReference type="GO" id="GO:0003700">
    <property type="term" value="F:DNA-binding transcription factor activity"/>
    <property type="evidence" value="ECO:0007669"/>
    <property type="project" value="InterPro"/>
</dbReference>
<reference evidence="6 7" key="1">
    <citation type="submission" date="2019-05" db="EMBL/GenBank/DDBJ databases">
        <authorList>
            <person name="Zhou X."/>
        </authorList>
    </citation>
    <scope>NUCLEOTIDE SEQUENCE [LARGE SCALE GENOMIC DNA]</scope>
    <source>
        <strain evidence="6 7">DSM 432</strain>
    </source>
</reference>
<keyword evidence="2" id="KW-0805">Transcription regulation</keyword>
<sequence length="310" mass="33790">MDNRAGEMVVFVAAAETQGFSAAGRKLGLSPSAVSKLVTRLEDRLGTPLFVRSTRQLQLTAEGALYLDRARRILAEIDDTERLIATGAGAVPRGRLRISASVAFGEMCVLPRVPRFLELYPQVELDISLSDAVIDLVDERTDIAIRTGRLRDSTLKAKKLFEIGRVIVASPAYLERHGVPQHPDDLARHLCLCFNFRRSPEDWPFRDPESGKPFTQAVSGTALGNSGVVLRRLALDGAGLARLGRYHVRGDMAAGTLVSVLEAFNAGDIEPIHAVYVGHAHLAARIRAFVDFLADAIRQETEPTNDSGGR</sequence>
<keyword evidence="3" id="KW-0238">DNA-binding</keyword>
<dbReference type="Gene3D" id="1.10.10.10">
    <property type="entry name" value="Winged helix-like DNA-binding domain superfamily/Winged helix DNA-binding domain"/>
    <property type="match status" value="1"/>
</dbReference>
<dbReference type="Proteomes" id="UP000305131">
    <property type="component" value="Unassembled WGS sequence"/>
</dbReference>
<dbReference type="InterPro" id="IPR036390">
    <property type="entry name" value="WH_DNA-bd_sf"/>
</dbReference>
<dbReference type="PROSITE" id="PS50931">
    <property type="entry name" value="HTH_LYSR"/>
    <property type="match status" value="1"/>
</dbReference>
<dbReference type="InterPro" id="IPR058163">
    <property type="entry name" value="LysR-type_TF_proteobact-type"/>
</dbReference>
<dbReference type="RefSeq" id="WP_138397938.1">
    <property type="nucleotide sequence ID" value="NZ_JBAFVI010000011.1"/>
</dbReference>
<dbReference type="FunFam" id="3.40.190.290:FF:000001">
    <property type="entry name" value="Transcriptional regulator, LysR family"/>
    <property type="match status" value="1"/>
</dbReference>
<comment type="caution">
    <text evidence="6">The sequence shown here is derived from an EMBL/GenBank/DDBJ whole genome shotgun (WGS) entry which is preliminary data.</text>
</comment>
<dbReference type="SUPFAM" id="SSF46785">
    <property type="entry name" value="Winged helix' DNA-binding domain"/>
    <property type="match status" value="1"/>
</dbReference>